<evidence type="ECO:0000256" key="1">
    <source>
        <dbReference type="ARBA" id="ARBA00004123"/>
    </source>
</evidence>
<dbReference type="AlphaFoldDB" id="A0ABD3CPU1"/>
<comment type="caution">
    <text evidence="4">The sequence shown here is derived from an EMBL/GenBank/DDBJ whole genome shotgun (WGS) entry which is preliminary data.</text>
</comment>
<protein>
    <recommendedName>
        <fullName evidence="6">DNA binding protein</fullName>
    </recommendedName>
</protein>
<dbReference type="InterPro" id="IPR036322">
    <property type="entry name" value="WD40_repeat_dom_sf"/>
</dbReference>
<accession>A0ABD3CPU1</accession>
<name>A0ABD3CPU1_9LAMI</name>
<dbReference type="InterPro" id="IPR003889">
    <property type="entry name" value="FYrich_C"/>
</dbReference>
<dbReference type="PANTHER" id="PTHR22715:SF1">
    <property type="entry name" value="DNA BINDING PROTEIN"/>
    <property type="match status" value="1"/>
</dbReference>
<organism evidence="4 5">
    <name type="scientific">Castilleja foliolosa</name>
    <dbReference type="NCBI Taxonomy" id="1961234"/>
    <lineage>
        <taxon>Eukaryota</taxon>
        <taxon>Viridiplantae</taxon>
        <taxon>Streptophyta</taxon>
        <taxon>Embryophyta</taxon>
        <taxon>Tracheophyta</taxon>
        <taxon>Spermatophyta</taxon>
        <taxon>Magnoliopsida</taxon>
        <taxon>eudicotyledons</taxon>
        <taxon>Gunneridae</taxon>
        <taxon>Pentapetalae</taxon>
        <taxon>asterids</taxon>
        <taxon>lamiids</taxon>
        <taxon>Lamiales</taxon>
        <taxon>Orobanchaceae</taxon>
        <taxon>Pedicularideae</taxon>
        <taxon>Castillejinae</taxon>
        <taxon>Castilleja</taxon>
    </lineage>
</organism>
<dbReference type="EMBL" id="JAVIJP010000032">
    <property type="protein sequence ID" value="KAL3631254.1"/>
    <property type="molecule type" value="Genomic_DNA"/>
</dbReference>
<feature type="region of interest" description="Disordered" evidence="3">
    <location>
        <begin position="232"/>
        <end position="252"/>
    </location>
</feature>
<feature type="compositionally biased region" description="Polar residues" evidence="3">
    <location>
        <begin position="438"/>
        <end position="463"/>
    </location>
</feature>
<dbReference type="SUPFAM" id="SSF50978">
    <property type="entry name" value="WD40 repeat-like"/>
    <property type="match status" value="1"/>
</dbReference>
<dbReference type="Proteomes" id="UP001632038">
    <property type="component" value="Unassembled WGS sequence"/>
</dbReference>
<dbReference type="Pfam" id="PF05965">
    <property type="entry name" value="FYRC"/>
    <property type="match status" value="1"/>
</dbReference>
<comment type="subcellular location">
    <subcellularLocation>
        <location evidence="1">Nucleus</location>
    </subcellularLocation>
</comment>
<evidence type="ECO:0000313" key="5">
    <source>
        <dbReference type="Proteomes" id="UP001632038"/>
    </source>
</evidence>
<evidence type="ECO:0000256" key="3">
    <source>
        <dbReference type="SAM" id="MobiDB-lite"/>
    </source>
</evidence>
<dbReference type="GO" id="GO:0048731">
    <property type="term" value="P:system development"/>
    <property type="evidence" value="ECO:0007669"/>
    <property type="project" value="UniProtKB-ARBA"/>
</dbReference>
<dbReference type="InterPro" id="IPR003888">
    <property type="entry name" value="FYrich_N"/>
</dbReference>
<keyword evidence="5" id="KW-1185">Reference proteome</keyword>
<dbReference type="Gene3D" id="3.30.160.360">
    <property type="match status" value="1"/>
</dbReference>
<evidence type="ECO:0000313" key="4">
    <source>
        <dbReference type="EMBL" id="KAL3631254.1"/>
    </source>
</evidence>
<dbReference type="PANTHER" id="PTHR22715">
    <property type="entry name" value="TRANSFORMING GROWTH FACTOR BETA REGULATED GENE 1"/>
    <property type="match status" value="1"/>
</dbReference>
<evidence type="ECO:0000256" key="2">
    <source>
        <dbReference type="ARBA" id="ARBA00023242"/>
    </source>
</evidence>
<dbReference type="GO" id="GO:0005634">
    <property type="term" value="C:nucleus"/>
    <property type="evidence" value="ECO:0007669"/>
    <property type="project" value="UniProtKB-SubCell"/>
</dbReference>
<sequence>MGKKIAKEAKSDGIEILSIGKLSTGPWDKKYWSSSRGKDRYPYPVGYKSLRTHNGVTYTMEIFEGLKGPSFMISSSTDGKTCSGDTPEIAWDSFQKKCFSKLWQRKRFPSKIDGVEFFGFKNTFVQRLLRELVSNVGGTADQSSLQSNLSSGVCETVNQSQSKPSSPDPNLLTYLVKSHVKGKRSKVKKVVNNKRLDGTNFESQQGKCIGNASLSNSKKKDQLSCGHDPLTHFGTNEASESTDNEKCSPISERGTQMDTVGISDHLRVRDSLSDEERELTSSTNHFGSDINNLLQNQESGDGSKYVNDVDLFAPDTLDHAGGSAIFSSPKKNDIVKDVIVKDVDKYEGLVTDSFPEAHTDSFGQEIAKSMMTFLLPRAVPLLKTFTRKKKKTQKSSNLSTHSSQEENNMPNISMSGTTTVRELADQSNVGKECPASNGHDSVISNTRNSDSAVPDSFDNSDSQPIKEITPNLKKRARFSCPQKSEASLAKPHKYTDMGNSDGSSSKLQIPSTSGRCSLTVNNKTNDDSRTNVRQNVKLNSKPPGHLELFACYVEPMPISMVQMIVKENEVFVCVICGYTEHNESALIFYKALRNGEKIGCPSLIGQVPIACHISENNFSKDIALGSSLLQLTPDAQSLVLVNNIKVPYCREGKLHCTCQACTSDYLEKNVVKILNLNKGYASLVTRLETSQGVCCILVCASSFLLASEEGGKLKLWVMNSGWSEQKEECYLPTFDCMFPRIVELKTIPKPASLVVGHNGFGEFGLWDIEKRNLISKFSSPGMSVSGFVPVCVFRWQRKGECKGKDLVQEIMDATRISFSGTSDNPFFSPEDRDVNVWLLISTVSDPDSEPYQSCEQEEANRGGFWKLALLVNNTVITGSVIDEGAAGVTSGGHGIIGRCDGQVDMWELTTGKKLGNLHSFKGVAECRASPQTVRIRVLWP</sequence>
<feature type="compositionally biased region" description="Polar residues" evidence="3">
    <location>
        <begin position="497"/>
        <end position="523"/>
    </location>
</feature>
<feature type="compositionally biased region" description="Polar residues" evidence="3">
    <location>
        <begin position="401"/>
        <end position="429"/>
    </location>
</feature>
<evidence type="ECO:0008006" key="6">
    <source>
        <dbReference type="Google" id="ProtNLM"/>
    </source>
</evidence>
<dbReference type="PROSITE" id="PS51543">
    <property type="entry name" value="FYRC"/>
    <property type="match status" value="1"/>
</dbReference>
<reference evidence="5" key="1">
    <citation type="journal article" date="2024" name="IScience">
        <title>Strigolactones Initiate the Formation of Haustorium-like Structures in Castilleja.</title>
        <authorList>
            <person name="Buerger M."/>
            <person name="Peterson D."/>
            <person name="Chory J."/>
        </authorList>
    </citation>
    <scope>NUCLEOTIDE SEQUENCE [LARGE SCALE GENOMIC DNA]</scope>
</reference>
<dbReference type="GO" id="GO:0140993">
    <property type="term" value="F:histone modifying activity"/>
    <property type="evidence" value="ECO:0007669"/>
    <property type="project" value="UniProtKB-ARBA"/>
</dbReference>
<gene>
    <name evidence="4" type="ORF">CASFOL_024238</name>
</gene>
<dbReference type="InterPro" id="IPR040092">
    <property type="entry name" value="TBRG1"/>
</dbReference>
<dbReference type="PROSITE" id="PS51542">
    <property type="entry name" value="FYRN"/>
    <property type="match status" value="1"/>
</dbReference>
<feature type="region of interest" description="Disordered" evidence="3">
    <location>
        <begin position="385"/>
        <end position="528"/>
    </location>
</feature>
<proteinExistence type="predicted"/>
<keyword evidence="2" id="KW-0539">Nucleus</keyword>